<evidence type="ECO:0000313" key="3">
    <source>
        <dbReference type="Proteomes" id="UP001341840"/>
    </source>
</evidence>
<keyword evidence="3" id="KW-1185">Reference proteome</keyword>
<proteinExistence type="predicted"/>
<feature type="region of interest" description="Disordered" evidence="1">
    <location>
        <begin position="35"/>
        <end position="54"/>
    </location>
</feature>
<reference evidence="2 3" key="1">
    <citation type="journal article" date="2023" name="Plants (Basel)">
        <title>Bridging the Gap: Combining Genomics and Transcriptomics Approaches to Understand Stylosanthes scabra, an Orphan Legume from the Brazilian Caatinga.</title>
        <authorList>
            <person name="Ferreira-Neto J.R.C."/>
            <person name="da Silva M.D."/>
            <person name="Binneck E."/>
            <person name="de Melo N.F."/>
            <person name="da Silva R.H."/>
            <person name="de Melo A.L.T.M."/>
            <person name="Pandolfi V."/>
            <person name="Bustamante F.O."/>
            <person name="Brasileiro-Vidal A.C."/>
            <person name="Benko-Iseppon A.M."/>
        </authorList>
    </citation>
    <scope>NUCLEOTIDE SEQUENCE [LARGE SCALE GENOMIC DNA]</scope>
    <source>
        <tissue evidence="2">Leaves</tissue>
    </source>
</reference>
<protein>
    <submittedName>
        <fullName evidence="2">Uncharacterized protein</fullName>
    </submittedName>
</protein>
<evidence type="ECO:0000256" key="1">
    <source>
        <dbReference type="SAM" id="MobiDB-lite"/>
    </source>
</evidence>
<evidence type="ECO:0000313" key="2">
    <source>
        <dbReference type="EMBL" id="MED6113113.1"/>
    </source>
</evidence>
<accession>A0ABU6QNG7</accession>
<gene>
    <name evidence="2" type="ORF">PIB30_067880</name>
</gene>
<dbReference type="EMBL" id="JASCZI010000717">
    <property type="protein sequence ID" value="MED6113113.1"/>
    <property type="molecule type" value="Genomic_DNA"/>
</dbReference>
<name>A0ABU6QNG7_9FABA</name>
<sequence length="105" mass="11360">MIGMKLEMKGATAMPCFELVVSVINVEDNGHQDCNDAIGQASDNLSSENGVGASKSNEMEIDDFLQHKTLVHEESSPSTSVPALEEPLNFEAFNSAAELEEMREA</sequence>
<organism evidence="2 3">
    <name type="scientific">Stylosanthes scabra</name>
    <dbReference type="NCBI Taxonomy" id="79078"/>
    <lineage>
        <taxon>Eukaryota</taxon>
        <taxon>Viridiplantae</taxon>
        <taxon>Streptophyta</taxon>
        <taxon>Embryophyta</taxon>
        <taxon>Tracheophyta</taxon>
        <taxon>Spermatophyta</taxon>
        <taxon>Magnoliopsida</taxon>
        <taxon>eudicotyledons</taxon>
        <taxon>Gunneridae</taxon>
        <taxon>Pentapetalae</taxon>
        <taxon>rosids</taxon>
        <taxon>fabids</taxon>
        <taxon>Fabales</taxon>
        <taxon>Fabaceae</taxon>
        <taxon>Papilionoideae</taxon>
        <taxon>50 kb inversion clade</taxon>
        <taxon>dalbergioids sensu lato</taxon>
        <taxon>Dalbergieae</taxon>
        <taxon>Pterocarpus clade</taxon>
        <taxon>Stylosanthes</taxon>
    </lineage>
</organism>
<dbReference type="Proteomes" id="UP001341840">
    <property type="component" value="Unassembled WGS sequence"/>
</dbReference>
<comment type="caution">
    <text evidence="2">The sequence shown here is derived from an EMBL/GenBank/DDBJ whole genome shotgun (WGS) entry which is preliminary data.</text>
</comment>